<dbReference type="Pfam" id="PF05861">
    <property type="entry name" value="PhnI"/>
    <property type="match status" value="1"/>
</dbReference>
<dbReference type="EMBL" id="JBHUCX010000014">
    <property type="protein sequence ID" value="MFD1673971.1"/>
    <property type="molecule type" value="Genomic_DNA"/>
</dbReference>
<dbReference type="RefSeq" id="WP_377941617.1">
    <property type="nucleotide sequence ID" value="NZ_JBHUCX010000014.1"/>
</dbReference>
<reference evidence="2" key="1">
    <citation type="journal article" date="2019" name="Int. J. Syst. Evol. Microbiol.">
        <title>The Global Catalogue of Microorganisms (GCM) 10K type strain sequencing project: providing services to taxonomists for standard genome sequencing and annotation.</title>
        <authorList>
            <consortium name="The Broad Institute Genomics Platform"/>
            <consortium name="The Broad Institute Genome Sequencing Center for Infectious Disease"/>
            <person name="Wu L."/>
            <person name="Ma J."/>
        </authorList>
    </citation>
    <scope>NUCLEOTIDE SEQUENCE [LARGE SCALE GENOMIC DNA]</scope>
    <source>
        <strain evidence="2">CGMCC 1.12286</strain>
    </source>
</reference>
<keyword evidence="2" id="KW-1185">Reference proteome</keyword>
<sequence length="374" mass="42086">MAYVAVRGGQRAIDEAERLMKYYRLKNGSLPISVQQIRDQMRLAVDRVMSEGSLYAPDLAAIALKQAEGDTLEASFLLRAFRSTLPRNLYSLPVDTTQIRMIRRVSATFKDIPGGQFLGPTRDYTKRLIEFSLREESEEDVKDFLAEYMGEDNVPDTLPEFPRVVDLLRADGLLENRGLHKVGQWGADAIFPEPEDVGDITRQPIRFPASRAVRMQSLSRGEQGALLAFAYSSARGYGFIHPTLGELRVGYVPLEVPHPIYAEETIVVGWVLVTEAEIVARMEEQADQTRPQFSLGYGFCFGHNDVKAMSMATLDRSMVSEGATAPAEDEEFVLYHIDGIESSGFVSHWKLPHYVDFQADMNRLQSIQERRGRA</sequence>
<keyword evidence="1" id="KW-0456">Lyase</keyword>
<dbReference type="PIRSF" id="PIRSF007313">
    <property type="entry name" value="PhnI"/>
    <property type="match status" value="1"/>
</dbReference>
<name>A0ABW4JEA5_9BACL</name>
<proteinExistence type="predicted"/>
<evidence type="ECO:0000313" key="1">
    <source>
        <dbReference type="EMBL" id="MFD1673971.1"/>
    </source>
</evidence>
<dbReference type="InterPro" id="IPR008773">
    <property type="entry name" value="PhnI"/>
</dbReference>
<organism evidence="1 2">
    <name type="scientific">Alicyclobacillus fodiniaquatilis</name>
    <dbReference type="NCBI Taxonomy" id="1661150"/>
    <lineage>
        <taxon>Bacteria</taxon>
        <taxon>Bacillati</taxon>
        <taxon>Bacillota</taxon>
        <taxon>Bacilli</taxon>
        <taxon>Bacillales</taxon>
        <taxon>Alicyclobacillaceae</taxon>
        <taxon>Alicyclobacillus</taxon>
    </lineage>
</organism>
<comment type="caution">
    <text evidence="1">The sequence shown here is derived from an EMBL/GenBank/DDBJ whole genome shotgun (WGS) entry which is preliminary data.</text>
</comment>
<dbReference type="Proteomes" id="UP001597079">
    <property type="component" value="Unassembled WGS sequence"/>
</dbReference>
<accession>A0ABW4JEA5</accession>
<gene>
    <name evidence="1" type="ORF">ACFSB2_04510</name>
</gene>
<dbReference type="GO" id="GO:0016829">
    <property type="term" value="F:lyase activity"/>
    <property type="evidence" value="ECO:0007669"/>
    <property type="project" value="UniProtKB-KW"/>
</dbReference>
<evidence type="ECO:0000313" key="2">
    <source>
        <dbReference type="Proteomes" id="UP001597079"/>
    </source>
</evidence>
<protein>
    <submittedName>
        <fullName evidence="1">Carbon-phosphorus lyase complex subunit PhnI</fullName>
    </submittedName>
</protein>